<gene>
    <name evidence="2" type="ORF">A4A49_59254</name>
</gene>
<proteinExistence type="predicted"/>
<evidence type="ECO:0000313" key="2">
    <source>
        <dbReference type="EMBL" id="OIT37788.1"/>
    </source>
</evidence>
<organism evidence="2 3">
    <name type="scientific">Nicotiana attenuata</name>
    <name type="common">Coyote tobacco</name>
    <dbReference type="NCBI Taxonomy" id="49451"/>
    <lineage>
        <taxon>Eukaryota</taxon>
        <taxon>Viridiplantae</taxon>
        <taxon>Streptophyta</taxon>
        <taxon>Embryophyta</taxon>
        <taxon>Tracheophyta</taxon>
        <taxon>Spermatophyta</taxon>
        <taxon>Magnoliopsida</taxon>
        <taxon>eudicotyledons</taxon>
        <taxon>Gunneridae</taxon>
        <taxon>Pentapetalae</taxon>
        <taxon>asterids</taxon>
        <taxon>lamiids</taxon>
        <taxon>Solanales</taxon>
        <taxon>Solanaceae</taxon>
        <taxon>Nicotianoideae</taxon>
        <taxon>Nicotianeae</taxon>
        <taxon>Nicotiana</taxon>
    </lineage>
</organism>
<feature type="region of interest" description="Disordered" evidence="1">
    <location>
        <begin position="38"/>
        <end position="57"/>
    </location>
</feature>
<name>A0A314L889_NICAT</name>
<dbReference type="AlphaFoldDB" id="A0A314L889"/>
<evidence type="ECO:0000313" key="3">
    <source>
        <dbReference type="Proteomes" id="UP000187609"/>
    </source>
</evidence>
<comment type="caution">
    <text evidence="2">The sequence shown here is derived from an EMBL/GenBank/DDBJ whole genome shotgun (WGS) entry which is preliminary data.</text>
</comment>
<accession>A0A314L889</accession>
<feature type="non-terminal residue" evidence="2">
    <location>
        <position position="88"/>
    </location>
</feature>
<sequence>LCEMQHLTQNLMRILALTNKSTNMNLKLQITNKMSYQSEKEKGISHGYTNSERGPRSEQMNFASVVKEHVASNEGVFDWNNNITAMSV</sequence>
<feature type="compositionally biased region" description="Polar residues" evidence="1">
    <location>
        <begin position="47"/>
        <end position="57"/>
    </location>
</feature>
<feature type="non-terminal residue" evidence="2">
    <location>
        <position position="1"/>
    </location>
</feature>
<keyword evidence="3" id="KW-1185">Reference proteome</keyword>
<protein>
    <submittedName>
        <fullName evidence="2">Uncharacterized protein</fullName>
    </submittedName>
</protein>
<reference evidence="2" key="1">
    <citation type="submission" date="2016-11" db="EMBL/GenBank/DDBJ databases">
        <title>The genome of Nicotiana attenuata.</title>
        <authorList>
            <person name="Xu S."/>
            <person name="Brockmoeller T."/>
            <person name="Gaquerel E."/>
            <person name="Navarro A."/>
            <person name="Kuhl H."/>
            <person name="Gase K."/>
            <person name="Ling Z."/>
            <person name="Zhou W."/>
            <person name="Kreitzer C."/>
            <person name="Stanke M."/>
            <person name="Tang H."/>
            <person name="Lyons E."/>
            <person name="Pandey P."/>
            <person name="Pandey S.P."/>
            <person name="Timmermann B."/>
            <person name="Baldwin I.T."/>
        </authorList>
    </citation>
    <scope>NUCLEOTIDE SEQUENCE [LARGE SCALE GENOMIC DNA]</scope>
    <source>
        <strain evidence="2">UT</strain>
    </source>
</reference>
<evidence type="ECO:0000256" key="1">
    <source>
        <dbReference type="SAM" id="MobiDB-lite"/>
    </source>
</evidence>
<dbReference type="Proteomes" id="UP000187609">
    <property type="component" value="Unassembled WGS sequence"/>
</dbReference>
<dbReference type="EMBL" id="MJEQ01000269">
    <property type="protein sequence ID" value="OIT37788.1"/>
    <property type="molecule type" value="Genomic_DNA"/>
</dbReference>